<evidence type="ECO:0000256" key="1">
    <source>
        <dbReference type="SAM" id="MobiDB-lite"/>
    </source>
</evidence>
<evidence type="ECO:0000313" key="3">
    <source>
        <dbReference type="Proteomes" id="UP001141259"/>
    </source>
</evidence>
<organism evidence="2 3">
    <name type="scientific">Umezawaea endophytica</name>
    <dbReference type="NCBI Taxonomy" id="1654476"/>
    <lineage>
        <taxon>Bacteria</taxon>
        <taxon>Bacillati</taxon>
        <taxon>Actinomycetota</taxon>
        <taxon>Actinomycetes</taxon>
        <taxon>Pseudonocardiales</taxon>
        <taxon>Pseudonocardiaceae</taxon>
        <taxon>Umezawaea</taxon>
    </lineage>
</organism>
<sequence>MSDHGRVPAPSSRSQDGDRRRFLRCVAAVTGSRQVSLTTLTGSRDDADDRAPRR</sequence>
<name>A0A9X2VS36_9PSEU</name>
<keyword evidence="3" id="KW-1185">Reference proteome</keyword>
<gene>
    <name evidence="2" type="ORF">NZH93_33070</name>
</gene>
<dbReference type="AlphaFoldDB" id="A0A9X2VS36"/>
<dbReference type="Proteomes" id="UP001141259">
    <property type="component" value="Unassembled WGS sequence"/>
</dbReference>
<evidence type="ECO:0000313" key="2">
    <source>
        <dbReference type="EMBL" id="MCS7481715.1"/>
    </source>
</evidence>
<accession>A0A9X2VS36</accession>
<comment type="caution">
    <text evidence="2">The sequence shown here is derived from an EMBL/GenBank/DDBJ whole genome shotgun (WGS) entry which is preliminary data.</text>
</comment>
<feature type="region of interest" description="Disordered" evidence="1">
    <location>
        <begin position="1"/>
        <end position="20"/>
    </location>
</feature>
<protein>
    <submittedName>
        <fullName evidence="2">Uncharacterized protein</fullName>
    </submittedName>
</protein>
<dbReference type="RefSeq" id="WP_259627191.1">
    <property type="nucleotide sequence ID" value="NZ_JANYMP010000019.1"/>
</dbReference>
<dbReference type="EMBL" id="JANYMP010000019">
    <property type="protein sequence ID" value="MCS7481715.1"/>
    <property type="molecule type" value="Genomic_DNA"/>
</dbReference>
<proteinExistence type="predicted"/>
<reference evidence="2" key="1">
    <citation type="submission" date="2022-08" db="EMBL/GenBank/DDBJ databases">
        <authorList>
            <person name="Tistechok S."/>
            <person name="Samborskyy M."/>
            <person name="Roman I."/>
        </authorList>
    </citation>
    <scope>NUCLEOTIDE SEQUENCE</scope>
    <source>
        <strain evidence="2">DSM 103496</strain>
    </source>
</reference>